<keyword evidence="2" id="KW-1185">Reference proteome</keyword>
<gene>
    <name evidence="1" type="ORF">AVEN_237634_1</name>
</gene>
<proteinExistence type="predicted"/>
<sequence length="110" mass="12530">MPKILCIQYYLPSETKADANVLGFYCFSCVINHEYELMSPVSIVFIGTSSLPGVPCRHLRTLFLRQLEECFNPIISELSACHPRFSSLPHRKAWDFIMNSGFRNEAVGDL</sequence>
<dbReference type="AlphaFoldDB" id="A0A4Y2WMT0"/>
<dbReference type="Proteomes" id="UP000499080">
    <property type="component" value="Unassembled WGS sequence"/>
</dbReference>
<comment type="caution">
    <text evidence="1">The sequence shown here is derived from an EMBL/GenBank/DDBJ whole genome shotgun (WGS) entry which is preliminary data.</text>
</comment>
<accession>A0A4Y2WMT0</accession>
<reference evidence="1 2" key="1">
    <citation type="journal article" date="2019" name="Sci. Rep.">
        <title>Orb-weaving spider Araneus ventricosus genome elucidates the spidroin gene catalogue.</title>
        <authorList>
            <person name="Kono N."/>
            <person name="Nakamura H."/>
            <person name="Ohtoshi R."/>
            <person name="Moran D.A.P."/>
            <person name="Shinohara A."/>
            <person name="Yoshida Y."/>
            <person name="Fujiwara M."/>
            <person name="Mori M."/>
            <person name="Tomita M."/>
            <person name="Arakawa K."/>
        </authorList>
    </citation>
    <scope>NUCLEOTIDE SEQUENCE [LARGE SCALE GENOMIC DNA]</scope>
</reference>
<protein>
    <submittedName>
        <fullName evidence="1">Uncharacterized protein</fullName>
    </submittedName>
</protein>
<evidence type="ECO:0000313" key="1">
    <source>
        <dbReference type="EMBL" id="GBO38371.1"/>
    </source>
</evidence>
<organism evidence="1 2">
    <name type="scientific">Araneus ventricosus</name>
    <name type="common">Orbweaver spider</name>
    <name type="synonym">Epeira ventricosa</name>
    <dbReference type="NCBI Taxonomy" id="182803"/>
    <lineage>
        <taxon>Eukaryota</taxon>
        <taxon>Metazoa</taxon>
        <taxon>Ecdysozoa</taxon>
        <taxon>Arthropoda</taxon>
        <taxon>Chelicerata</taxon>
        <taxon>Arachnida</taxon>
        <taxon>Araneae</taxon>
        <taxon>Araneomorphae</taxon>
        <taxon>Entelegynae</taxon>
        <taxon>Araneoidea</taxon>
        <taxon>Araneidae</taxon>
        <taxon>Araneus</taxon>
    </lineage>
</organism>
<dbReference type="EMBL" id="BGPR01063057">
    <property type="protein sequence ID" value="GBO38371.1"/>
    <property type="molecule type" value="Genomic_DNA"/>
</dbReference>
<name>A0A4Y2WMT0_ARAVE</name>
<evidence type="ECO:0000313" key="2">
    <source>
        <dbReference type="Proteomes" id="UP000499080"/>
    </source>
</evidence>